<geneLocation type="plasmid" evidence="1 2">
    <name>pshk1</name>
</geneLocation>
<name>A0ABY5Q9A3_9ACTN</name>
<dbReference type="EMBL" id="CP102517">
    <property type="protein sequence ID" value="UUY52757.1"/>
    <property type="molecule type" value="Genomic_DNA"/>
</dbReference>
<keyword evidence="1" id="KW-0614">Plasmid</keyword>
<evidence type="ECO:0000313" key="1">
    <source>
        <dbReference type="EMBL" id="UUY52757.1"/>
    </source>
</evidence>
<dbReference type="Gene3D" id="3.40.50.300">
    <property type="entry name" value="P-loop containing nucleotide triphosphate hydrolases"/>
    <property type="match status" value="1"/>
</dbReference>
<proteinExistence type="predicted"/>
<keyword evidence="1" id="KW-0547">Nucleotide-binding</keyword>
<accession>A0ABY5Q9A3</accession>
<dbReference type="RefSeq" id="WP_257858456.1">
    <property type="nucleotide sequence ID" value="NZ_CP102517.1"/>
</dbReference>
<dbReference type="GeneID" id="95579038"/>
<dbReference type="Pfam" id="PF12846">
    <property type="entry name" value="AAA_10"/>
    <property type="match status" value="1"/>
</dbReference>
<keyword evidence="1" id="KW-0067">ATP-binding</keyword>
<sequence length="842" mass="90190">MSVLGKITTLLGVGGERSAPPLRYEGITDGLVLTDTDVWAWWTCETSNSDLLGEDERDAEQARAETALTSVLAGMDVHLRVLWSPYSADDYRAEAAEMYRAGNWEEWAEDRAARLDQIALPIRHVLLGVRLGGRQRPAGRRITEAAAVSPSGVPTRELATWHAAARRLGRRLESSPWRCSAATVELLAWMVTREQHRGVPAPVDGRSLVTGAALAALTRGRALPYPDHLRMVDAAGDVAAWVAVLPMVSFPERMLSPGPGEWLRILAEVSYLPPDDEDQGDMVGRLAPVSPEASVRLRVLPKRQAIARTDETAKLVREQTRSASTHAIGDPGQVITDAGEAMAELRADLEREHLSLVEDHPRLVVTSTVSLEDLRARVDAVSAHYADLGITVQVGVDEQRALWLETWPGDRVRVPDLGHVRDTAAMAGAWWWGGARVGADHGPVIGYLTGSTPGVVRLPPLADGRDATTVAYIGRSGKGKTTAGMMMALEAAHAGAWVLALDFKGDLGGLTAAADRYGLPSRLVQMSRAHAGAADLIPLLAEAGRDAARAEVPAQLSLVTPAHLRAAGAEVALQAATNAVISSSPNPATWQVVQHLRDSTDPVAVATGEALYELSQTPHGALFMGRPEPGAVPPLNTQPGVWVVQLPGLSLPGPGEERERWTSVQALSVAVMHSILAYGVTTAGRPDLRTLAKVIMVPEVHVLTGTVQGRHFLDYIARVGRALGVRFGLDTQDATGLLLLPGVIEQLAMVIGFQLTSAPQQDALAELLGLPVSRETRERIRSLADGDGDETRHGHSITRDQRFGAATVQWDVPTAELLDLLDTSPRAAEDTDAEAAHDGVRV</sequence>
<dbReference type="InterPro" id="IPR027417">
    <property type="entry name" value="P-loop_NTPase"/>
</dbReference>
<organism evidence="1 2">
    <name type="scientific">Streptomyces yangpuensis</name>
    <dbReference type="NCBI Taxonomy" id="1648182"/>
    <lineage>
        <taxon>Bacteria</taxon>
        <taxon>Bacillati</taxon>
        <taxon>Actinomycetota</taxon>
        <taxon>Actinomycetes</taxon>
        <taxon>Kitasatosporales</taxon>
        <taxon>Streptomycetaceae</taxon>
        <taxon>Streptomyces</taxon>
    </lineage>
</organism>
<gene>
    <name evidence="1" type="ORF">NRK68_36495</name>
</gene>
<evidence type="ECO:0000313" key="2">
    <source>
        <dbReference type="Proteomes" id="UP001057738"/>
    </source>
</evidence>
<dbReference type="GO" id="GO:0005524">
    <property type="term" value="F:ATP binding"/>
    <property type="evidence" value="ECO:0007669"/>
    <property type="project" value="UniProtKB-KW"/>
</dbReference>
<reference evidence="1" key="1">
    <citation type="submission" date="2022-08" db="EMBL/GenBank/DDBJ databases">
        <authorList>
            <person name="Tian L."/>
        </authorList>
    </citation>
    <scope>NUCLEOTIDE SEQUENCE</scope>
    <source>
        <strain evidence="1">CM253</strain>
        <plasmid evidence="1">pshk1</plasmid>
    </source>
</reference>
<keyword evidence="2" id="KW-1185">Reference proteome</keyword>
<dbReference type="Proteomes" id="UP001057738">
    <property type="component" value="Plasmid pshk1"/>
</dbReference>
<dbReference type="SUPFAM" id="SSF52540">
    <property type="entry name" value="P-loop containing nucleoside triphosphate hydrolases"/>
    <property type="match status" value="1"/>
</dbReference>
<protein>
    <submittedName>
        <fullName evidence="1">ATP-binding protein</fullName>
    </submittedName>
</protein>